<feature type="region of interest" description="Disordered" evidence="1">
    <location>
        <begin position="39"/>
        <end position="66"/>
    </location>
</feature>
<evidence type="ECO:0000313" key="2">
    <source>
        <dbReference type="EMBL" id="KAF2760015.1"/>
    </source>
</evidence>
<reference evidence="2" key="1">
    <citation type="journal article" date="2020" name="Stud. Mycol.">
        <title>101 Dothideomycetes genomes: a test case for predicting lifestyles and emergence of pathogens.</title>
        <authorList>
            <person name="Haridas S."/>
            <person name="Albert R."/>
            <person name="Binder M."/>
            <person name="Bloem J."/>
            <person name="Labutti K."/>
            <person name="Salamov A."/>
            <person name="Andreopoulos B."/>
            <person name="Baker S."/>
            <person name="Barry K."/>
            <person name="Bills G."/>
            <person name="Bluhm B."/>
            <person name="Cannon C."/>
            <person name="Castanera R."/>
            <person name="Culley D."/>
            <person name="Daum C."/>
            <person name="Ezra D."/>
            <person name="Gonzalez J."/>
            <person name="Henrissat B."/>
            <person name="Kuo A."/>
            <person name="Liang C."/>
            <person name="Lipzen A."/>
            <person name="Lutzoni F."/>
            <person name="Magnuson J."/>
            <person name="Mondo S."/>
            <person name="Nolan M."/>
            <person name="Ohm R."/>
            <person name="Pangilinan J."/>
            <person name="Park H.-J."/>
            <person name="Ramirez L."/>
            <person name="Alfaro M."/>
            <person name="Sun H."/>
            <person name="Tritt A."/>
            <person name="Yoshinaga Y."/>
            <person name="Zwiers L.-H."/>
            <person name="Turgeon B."/>
            <person name="Goodwin S."/>
            <person name="Spatafora J."/>
            <person name="Crous P."/>
            <person name="Grigoriev I."/>
        </authorList>
    </citation>
    <scope>NUCLEOTIDE SEQUENCE</scope>
    <source>
        <strain evidence="2">CBS 121739</strain>
    </source>
</reference>
<organism evidence="2 3">
    <name type="scientific">Pseudovirgaria hyperparasitica</name>
    <dbReference type="NCBI Taxonomy" id="470096"/>
    <lineage>
        <taxon>Eukaryota</taxon>
        <taxon>Fungi</taxon>
        <taxon>Dikarya</taxon>
        <taxon>Ascomycota</taxon>
        <taxon>Pezizomycotina</taxon>
        <taxon>Dothideomycetes</taxon>
        <taxon>Dothideomycetes incertae sedis</taxon>
        <taxon>Acrospermales</taxon>
        <taxon>Acrospermaceae</taxon>
        <taxon>Pseudovirgaria</taxon>
    </lineage>
</organism>
<proteinExistence type="predicted"/>
<feature type="region of interest" description="Disordered" evidence="1">
    <location>
        <begin position="1"/>
        <end position="24"/>
    </location>
</feature>
<evidence type="ECO:0000313" key="3">
    <source>
        <dbReference type="Proteomes" id="UP000799437"/>
    </source>
</evidence>
<accession>A0A6A6WBR4</accession>
<sequence>MSDDSTVVAPERERSGSPQPWVSPTLAISACPQLDRSVSTASSVSSVSGRSTSSRLSGEGVKGSRRGYMRPQATVFSESAKSRESVMSLGTIAHLQYYFARTGLLDGKGAQLAKARKVSGTEGPRSPDPINTDPYTEYLAGPAGQDPAYVGPDTVLGDTAGEDGLVESPTDQSDAGSNWDEQETVMMPPTVSTYKERPLYVPPPPDMGVLRRELREALDAAEKVLQEVCSGKGIEKVSPGKLSAGETVKDETQGFYEIQGLHVLDVITLAIRAAKVYYTAHEQPQRLYAIKSERTMRNELMQVMDALKRMGIRNFAGGIKLGELEVITNWAEGIDKLLAKEEKAEQQEHEERESWIWREGDWTGKEHEREWLFLKSFAPEAEQLPRWPESADESELPTSFLSYFQNGLQLVLLHNALVKKSRRQFEIIKNYHTDTAKPYRCAENLRYFIKAAELRWEIKLDIDVAGVVHGTDATAWRKFDDALLLWCRHVRGAIIKEWKEQRKASMNRTPTLKIDDEQSRDATTDAPPTPIAA</sequence>
<evidence type="ECO:0000256" key="1">
    <source>
        <dbReference type="SAM" id="MobiDB-lite"/>
    </source>
</evidence>
<dbReference type="Proteomes" id="UP000799437">
    <property type="component" value="Unassembled WGS sequence"/>
</dbReference>
<dbReference type="InterPro" id="IPR036872">
    <property type="entry name" value="CH_dom_sf"/>
</dbReference>
<keyword evidence="3" id="KW-1185">Reference proteome</keyword>
<dbReference type="SUPFAM" id="SSF47576">
    <property type="entry name" value="Calponin-homology domain, CH-domain"/>
    <property type="match status" value="1"/>
</dbReference>
<dbReference type="PANTHER" id="PTHR38702">
    <property type="entry name" value="CALPONIN-HOMOLOGY (CH) DOMAIN-CONTAINING PROTEIN"/>
    <property type="match status" value="1"/>
</dbReference>
<protein>
    <recommendedName>
        <fullName evidence="4">Calponin-homology (CH) domain-containing protein</fullName>
    </recommendedName>
</protein>
<feature type="compositionally biased region" description="Basic and acidic residues" evidence="1">
    <location>
        <begin position="513"/>
        <end position="523"/>
    </location>
</feature>
<name>A0A6A6WBR4_9PEZI</name>
<dbReference type="OrthoDB" id="2534759at2759"/>
<evidence type="ECO:0008006" key="4">
    <source>
        <dbReference type="Google" id="ProtNLM"/>
    </source>
</evidence>
<dbReference type="GeneID" id="54481801"/>
<dbReference type="PANTHER" id="PTHR38702:SF1">
    <property type="entry name" value="CALPONIN-HOMOLOGY (CH) DOMAIN-CONTAINING PROTEIN"/>
    <property type="match status" value="1"/>
</dbReference>
<feature type="region of interest" description="Disordered" evidence="1">
    <location>
        <begin position="506"/>
        <end position="533"/>
    </location>
</feature>
<feature type="compositionally biased region" description="Low complexity" evidence="1">
    <location>
        <begin position="39"/>
        <end position="58"/>
    </location>
</feature>
<dbReference type="AlphaFoldDB" id="A0A6A6WBR4"/>
<gene>
    <name evidence="2" type="ORF">EJ05DRAFT_319151</name>
</gene>
<dbReference type="RefSeq" id="XP_033602466.1">
    <property type="nucleotide sequence ID" value="XM_033740747.1"/>
</dbReference>
<feature type="region of interest" description="Disordered" evidence="1">
    <location>
        <begin position="155"/>
        <end position="182"/>
    </location>
</feature>
<dbReference type="EMBL" id="ML996569">
    <property type="protein sequence ID" value="KAF2760015.1"/>
    <property type="molecule type" value="Genomic_DNA"/>
</dbReference>